<dbReference type="InterPro" id="IPR025746">
    <property type="entry name" value="PilX_N_dom"/>
</dbReference>
<proteinExistence type="predicted"/>
<dbReference type="AlphaFoldDB" id="A0A970B6T7"/>
<dbReference type="Proteomes" id="UP000653472">
    <property type="component" value="Unassembled WGS sequence"/>
</dbReference>
<feature type="transmembrane region" description="Helical" evidence="1">
    <location>
        <begin position="16"/>
        <end position="36"/>
    </location>
</feature>
<dbReference type="Pfam" id="PF14341">
    <property type="entry name" value="PilX_N"/>
    <property type="match status" value="1"/>
</dbReference>
<reference evidence="3" key="1">
    <citation type="submission" date="2020-03" db="EMBL/GenBank/DDBJ databases">
        <title>Solimonas marina sp. nov., isolated from deep seawater of the Pacific Ocean.</title>
        <authorList>
            <person name="Liu X."/>
            <person name="Lai Q."/>
            <person name="Sun F."/>
            <person name="Gai Y."/>
            <person name="Li G."/>
            <person name="Shao Z."/>
        </authorList>
    </citation>
    <scope>NUCLEOTIDE SEQUENCE</scope>
    <source>
        <strain evidence="3">C16B3</strain>
    </source>
</reference>
<accession>A0A970B6T7</accession>
<evidence type="ECO:0000313" key="4">
    <source>
        <dbReference type="Proteomes" id="UP000653472"/>
    </source>
</evidence>
<protein>
    <submittedName>
        <fullName evidence="3">Pilus assembly protein</fullName>
    </submittedName>
</protein>
<name>A0A970B6T7_9GAMM</name>
<evidence type="ECO:0000313" key="3">
    <source>
        <dbReference type="EMBL" id="NKF23168.1"/>
    </source>
</evidence>
<dbReference type="EMBL" id="JAAVXB010000006">
    <property type="protein sequence ID" value="NKF23168.1"/>
    <property type="molecule type" value="Genomic_DNA"/>
</dbReference>
<keyword evidence="1" id="KW-0812">Transmembrane</keyword>
<sequence length="187" mass="19613">MWGTCPRRPLDRQSGVALVVALILLILVTLIGLAAIRGATTQQKMTANFYDRETAFQSAEAGLEAGAAALAAGAPSYTRNCAQGGSVCQANPFADPNLPSDSIQTVSTGEFEHAANATGQPQFVIENMGNYSDPNSNTGFGQTANAAQYGAQGVTTTAVYYRITARSGDPDEIGERAVVTLQAMYKQ</sequence>
<organism evidence="3 4">
    <name type="scientific">Solimonas marina</name>
    <dbReference type="NCBI Taxonomy" id="2714601"/>
    <lineage>
        <taxon>Bacteria</taxon>
        <taxon>Pseudomonadati</taxon>
        <taxon>Pseudomonadota</taxon>
        <taxon>Gammaproteobacteria</taxon>
        <taxon>Nevskiales</taxon>
        <taxon>Nevskiaceae</taxon>
        <taxon>Solimonas</taxon>
    </lineage>
</organism>
<evidence type="ECO:0000259" key="2">
    <source>
        <dbReference type="Pfam" id="PF14341"/>
    </source>
</evidence>
<gene>
    <name evidence="3" type="ORF">G7Y82_12650</name>
</gene>
<keyword evidence="1" id="KW-1133">Transmembrane helix</keyword>
<keyword evidence="1" id="KW-0472">Membrane</keyword>
<feature type="domain" description="Type 4 fimbrial biogenesis protein PilX N-terminal" evidence="2">
    <location>
        <begin position="14"/>
        <end position="64"/>
    </location>
</feature>
<dbReference type="RefSeq" id="WP_168148487.1">
    <property type="nucleotide sequence ID" value="NZ_JAAVXB010000006.1"/>
</dbReference>
<keyword evidence="4" id="KW-1185">Reference proteome</keyword>
<comment type="caution">
    <text evidence="3">The sequence shown here is derived from an EMBL/GenBank/DDBJ whole genome shotgun (WGS) entry which is preliminary data.</text>
</comment>
<evidence type="ECO:0000256" key="1">
    <source>
        <dbReference type="SAM" id="Phobius"/>
    </source>
</evidence>